<keyword evidence="1" id="KW-0732">Signal</keyword>
<keyword evidence="3" id="KW-1185">Reference proteome</keyword>
<dbReference type="Gene3D" id="2.40.40.10">
    <property type="entry name" value="RlpA-like domain"/>
    <property type="match status" value="1"/>
</dbReference>
<proteinExistence type="predicted"/>
<dbReference type="OrthoDB" id="406505at2759"/>
<evidence type="ECO:0008006" key="4">
    <source>
        <dbReference type="Google" id="ProtNLM"/>
    </source>
</evidence>
<gene>
    <name evidence="2" type="ORF">BD410DRAFT_712116</name>
</gene>
<dbReference type="SUPFAM" id="SSF50685">
    <property type="entry name" value="Barwin-like endoglucanases"/>
    <property type="match status" value="1"/>
</dbReference>
<dbReference type="InterPro" id="IPR051477">
    <property type="entry name" value="Expansin_CellWall"/>
</dbReference>
<name>A0A4Y7QP58_9AGAM</name>
<protein>
    <recommendedName>
        <fullName evidence="4">RlpA-like protein double-psi beta-barrel domain-containing protein</fullName>
    </recommendedName>
</protein>
<dbReference type="InterPro" id="IPR036908">
    <property type="entry name" value="RlpA-like_sf"/>
</dbReference>
<evidence type="ECO:0000313" key="3">
    <source>
        <dbReference type="Proteomes" id="UP000294933"/>
    </source>
</evidence>
<accession>A0A4Y7QP58</accession>
<evidence type="ECO:0000313" key="2">
    <source>
        <dbReference type="EMBL" id="TDL28710.1"/>
    </source>
</evidence>
<sequence>MPTAVQATGAAAVSPTAVYSCPAFQQSSLTGSHVGQMTYFDATGTGGCGNAQTEQTPLVAVSHCLFDAVAPNNPNSASFCNKSITINFNGDGSVKPVTVPVMDKCMGCSPNDIDLSLAAWNSVSSAAPSRFLDVSWEWA</sequence>
<dbReference type="PANTHER" id="PTHR31836:SF28">
    <property type="entry name" value="SRCR DOMAIN-CONTAINING PROTEIN-RELATED"/>
    <property type="match status" value="1"/>
</dbReference>
<dbReference type="Proteomes" id="UP000294933">
    <property type="component" value="Unassembled WGS sequence"/>
</dbReference>
<dbReference type="PANTHER" id="PTHR31836">
    <property type="match status" value="1"/>
</dbReference>
<dbReference type="STRING" id="50990.A0A4Y7QP58"/>
<dbReference type="AlphaFoldDB" id="A0A4Y7QP58"/>
<reference evidence="2 3" key="1">
    <citation type="submission" date="2018-06" db="EMBL/GenBank/DDBJ databases">
        <title>A transcriptomic atlas of mushroom development highlights an independent origin of complex multicellularity.</title>
        <authorList>
            <consortium name="DOE Joint Genome Institute"/>
            <person name="Krizsan K."/>
            <person name="Almasi E."/>
            <person name="Merenyi Z."/>
            <person name="Sahu N."/>
            <person name="Viragh M."/>
            <person name="Koszo T."/>
            <person name="Mondo S."/>
            <person name="Kiss B."/>
            <person name="Balint B."/>
            <person name="Kues U."/>
            <person name="Barry K."/>
            <person name="Hegedus J.C."/>
            <person name="Henrissat B."/>
            <person name="Johnson J."/>
            <person name="Lipzen A."/>
            <person name="Ohm R."/>
            <person name="Nagy I."/>
            <person name="Pangilinan J."/>
            <person name="Yan J."/>
            <person name="Xiong Y."/>
            <person name="Grigoriev I.V."/>
            <person name="Hibbett D.S."/>
            <person name="Nagy L.G."/>
        </authorList>
    </citation>
    <scope>NUCLEOTIDE SEQUENCE [LARGE SCALE GENOMIC DNA]</scope>
    <source>
        <strain evidence="2 3">SZMC22713</strain>
    </source>
</reference>
<dbReference type="EMBL" id="ML170157">
    <property type="protein sequence ID" value="TDL28710.1"/>
    <property type="molecule type" value="Genomic_DNA"/>
</dbReference>
<organism evidence="2 3">
    <name type="scientific">Rickenella mellea</name>
    <dbReference type="NCBI Taxonomy" id="50990"/>
    <lineage>
        <taxon>Eukaryota</taxon>
        <taxon>Fungi</taxon>
        <taxon>Dikarya</taxon>
        <taxon>Basidiomycota</taxon>
        <taxon>Agaricomycotina</taxon>
        <taxon>Agaricomycetes</taxon>
        <taxon>Hymenochaetales</taxon>
        <taxon>Rickenellaceae</taxon>
        <taxon>Rickenella</taxon>
    </lineage>
</organism>
<dbReference type="VEuPathDB" id="FungiDB:BD410DRAFT_712116"/>
<evidence type="ECO:0000256" key="1">
    <source>
        <dbReference type="ARBA" id="ARBA00022729"/>
    </source>
</evidence>